<evidence type="ECO:0000256" key="1">
    <source>
        <dbReference type="SAM" id="MobiDB-lite"/>
    </source>
</evidence>
<keyword evidence="3" id="KW-1185">Reference proteome</keyword>
<feature type="compositionally biased region" description="Basic and acidic residues" evidence="1">
    <location>
        <begin position="231"/>
        <end position="249"/>
    </location>
</feature>
<accession>A0A1G6TYI5</accession>
<sequence length="249" mass="27233">MELPVAAVREKRYVELLRPDRVGPVCGRRRAEPRHTHSAWPPAHVPQDVLRALGCAAAFGCEPIAEAVRAMVRDAWGQVSVRHTTPDQIALTSADFEVLMAASDRHEPRAKHFTLAAARVHSPDFMVASPSLEAVGCGDFQIVIGEVHPAVHTVSQPVAQPFCPYAEAIREEVAAALSPTTIVAADSPRHYQRSHIDWLDVDELAQVATERRRPCGPQAAFAGGRGRGCLARRDSDIPAPRERSRTCLR</sequence>
<name>A0A1G6TYI5_9BURK</name>
<organism evidence="2 3">
    <name type="scientific">Paraburkholderia lycopersici</name>
    <dbReference type="NCBI Taxonomy" id="416944"/>
    <lineage>
        <taxon>Bacteria</taxon>
        <taxon>Pseudomonadati</taxon>
        <taxon>Pseudomonadota</taxon>
        <taxon>Betaproteobacteria</taxon>
        <taxon>Burkholderiales</taxon>
        <taxon>Burkholderiaceae</taxon>
        <taxon>Paraburkholderia</taxon>
    </lineage>
</organism>
<evidence type="ECO:0000313" key="2">
    <source>
        <dbReference type="EMBL" id="SDD33994.1"/>
    </source>
</evidence>
<gene>
    <name evidence="2" type="ORF">SAMN05421548_1187</name>
</gene>
<proteinExistence type="predicted"/>
<dbReference type="Proteomes" id="UP000198908">
    <property type="component" value="Unassembled WGS sequence"/>
</dbReference>
<dbReference type="AlphaFoldDB" id="A0A1G6TYI5"/>
<evidence type="ECO:0000313" key="3">
    <source>
        <dbReference type="Proteomes" id="UP000198908"/>
    </source>
</evidence>
<protein>
    <submittedName>
        <fullName evidence="2">Uncharacterized protein</fullName>
    </submittedName>
</protein>
<dbReference type="EMBL" id="FMYQ01000018">
    <property type="protein sequence ID" value="SDD33994.1"/>
    <property type="molecule type" value="Genomic_DNA"/>
</dbReference>
<reference evidence="3" key="1">
    <citation type="submission" date="2016-09" db="EMBL/GenBank/DDBJ databases">
        <authorList>
            <person name="Varghese N."/>
            <person name="Submissions S."/>
        </authorList>
    </citation>
    <scope>NUCLEOTIDE SEQUENCE [LARGE SCALE GENOMIC DNA]</scope>
    <source>
        <strain evidence="3">TNe-862</strain>
    </source>
</reference>
<dbReference type="STRING" id="416944.SAMN05421548_1187"/>
<feature type="region of interest" description="Disordered" evidence="1">
    <location>
        <begin position="225"/>
        <end position="249"/>
    </location>
</feature>